<accession>A0A4U6X4Q2</accession>
<comment type="caution">
    <text evidence="1">The sequence shown here is derived from an EMBL/GenBank/DDBJ whole genome shotgun (WGS) entry which is preliminary data.</text>
</comment>
<organism evidence="1 2">
    <name type="scientific">Colletotrichum tanaceti</name>
    <dbReference type="NCBI Taxonomy" id="1306861"/>
    <lineage>
        <taxon>Eukaryota</taxon>
        <taxon>Fungi</taxon>
        <taxon>Dikarya</taxon>
        <taxon>Ascomycota</taxon>
        <taxon>Pezizomycotina</taxon>
        <taxon>Sordariomycetes</taxon>
        <taxon>Hypocreomycetidae</taxon>
        <taxon>Glomerellales</taxon>
        <taxon>Glomerellaceae</taxon>
        <taxon>Colletotrichum</taxon>
        <taxon>Colletotrichum destructivum species complex</taxon>
    </lineage>
</organism>
<dbReference type="EMBL" id="PJEX01000406">
    <property type="protein sequence ID" value="TKW50368.1"/>
    <property type="molecule type" value="Genomic_DNA"/>
</dbReference>
<name>A0A4U6X4Q2_9PEZI</name>
<evidence type="ECO:0000313" key="1">
    <source>
        <dbReference type="EMBL" id="TKW50368.1"/>
    </source>
</evidence>
<gene>
    <name evidence="1" type="ORF">CTA1_2651</name>
</gene>
<keyword evidence="2" id="KW-1185">Reference proteome</keyword>
<sequence length="100" mass="10871">MGQTALLVRPLVAAPYIAATGSLVPVTREAAIIKGGSLLRGIQRRTSNSTFFRHLITLKGRCETETLDSLVDLLYAESSCSAGRLMLEALSYDRAAKRYP</sequence>
<reference evidence="1 2" key="1">
    <citation type="journal article" date="2019" name="PLoS ONE">
        <title>Comparative genome analysis indicates high evolutionary potential of pathogenicity genes in Colletotrichum tanaceti.</title>
        <authorList>
            <person name="Lelwala R.V."/>
            <person name="Korhonen P.K."/>
            <person name="Young N.D."/>
            <person name="Scott J.B."/>
            <person name="Ades P.A."/>
            <person name="Gasser R.B."/>
            <person name="Taylor P.W.J."/>
        </authorList>
    </citation>
    <scope>NUCLEOTIDE SEQUENCE [LARGE SCALE GENOMIC DNA]</scope>
    <source>
        <strain evidence="1">BRIP57314</strain>
    </source>
</reference>
<dbReference type="Proteomes" id="UP000310108">
    <property type="component" value="Unassembled WGS sequence"/>
</dbReference>
<dbReference type="AlphaFoldDB" id="A0A4U6X4Q2"/>
<proteinExistence type="predicted"/>
<protein>
    <submittedName>
        <fullName evidence="1">Uncharacterized protein</fullName>
    </submittedName>
</protein>
<evidence type="ECO:0000313" key="2">
    <source>
        <dbReference type="Proteomes" id="UP000310108"/>
    </source>
</evidence>